<feature type="compositionally biased region" description="Acidic residues" evidence="1">
    <location>
        <begin position="83"/>
        <end position="93"/>
    </location>
</feature>
<dbReference type="STRING" id="41047.A0A397G7W5"/>
<dbReference type="EMBL" id="NKHU02000230">
    <property type="protein sequence ID" value="RHZ47112.1"/>
    <property type="molecule type" value="Genomic_DNA"/>
</dbReference>
<dbReference type="RefSeq" id="XP_026611435.1">
    <property type="nucleotide sequence ID" value="XM_026756091.1"/>
</dbReference>
<evidence type="ECO:0000313" key="3">
    <source>
        <dbReference type="Proteomes" id="UP000215305"/>
    </source>
</evidence>
<evidence type="ECO:0008006" key="4">
    <source>
        <dbReference type="Google" id="ProtNLM"/>
    </source>
</evidence>
<feature type="region of interest" description="Disordered" evidence="1">
    <location>
        <begin position="638"/>
        <end position="663"/>
    </location>
</feature>
<name>A0A397G7W5_ASPTH</name>
<dbReference type="OrthoDB" id="5369448at2759"/>
<feature type="compositionally biased region" description="Basic and acidic residues" evidence="1">
    <location>
        <begin position="41"/>
        <end position="60"/>
    </location>
</feature>
<feature type="compositionally biased region" description="Polar residues" evidence="1">
    <location>
        <begin position="651"/>
        <end position="662"/>
    </location>
</feature>
<feature type="compositionally biased region" description="Acidic residues" evidence="1">
    <location>
        <begin position="339"/>
        <end position="350"/>
    </location>
</feature>
<feature type="region of interest" description="Disordered" evidence="1">
    <location>
        <begin position="22"/>
        <end position="110"/>
    </location>
</feature>
<feature type="region of interest" description="Disordered" evidence="1">
    <location>
        <begin position="463"/>
        <end position="487"/>
    </location>
</feature>
<dbReference type="AlphaFoldDB" id="A0A397G7W5"/>
<dbReference type="VEuPathDB" id="FungiDB:CDV56_102472"/>
<accession>A0A397G7W5</accession>
<organism evidence="2 3">
    <name type="scientific">Aspergillus thermomutatus</name>
    <name type="common">Neosartorya pseudofischeri</name>
    <dbReference type="NCBI Taxonomy" id="41047"/>
    <lineage>
        <taxon>Eukaryota</taxon>
        <taxon>Fungi</taxon>
        <taxon>Dikarya</taxon>
        <taxon>Ascomycota</taxon>
        <taxon>Pezizomycotina</taxon>
        <taxon>Eurotiomycetes</taxon>
        <taxon>Eurotiomycetidae</taxon>
        <taxon>Eurotiales</taxon>
        <taxon>Aspergillaceae</taxon>
        <taxon>Aspergillus</taxon>
        <taxon>Aspergillus subgen. Fumigati</taxon>
    </lineage>
</organism>
<feature type="compositionally biased region" description="Low complexity" evidence="1">
    <location>
        <begin position="94"/>
        <end position="110"/>
    </location>
</feature>
<feature type="region of interest" description="Disordered" evidence="1">
    <location>
        <begin position="162"/>
        <end position="223"/>
    </location>
</feature>
<proteinExistence type="predicted"/>
<keyword evidence="3" id="KW-1185">Reference proteome</keyword>
<evidence type="ECO:0000256" key="1">
    <source>
        <dbReference type="SAM" id="MobiDB-lite"/>
    </source>
</evidence>
<sequence length="703" mass="77188">MEDISDASQLTEFANLTANKQIFGSSPSADGLLPSKVTKATPHEDSPRHDEERQLSDDAHLCIQDCGYNSSESSTQHSTSDIDGQDPDDDDLAPLDSRASSRSSISSIPDSVLIHPPSELKPVIGCDADERIRHPWINRDSLGHGRMEAQFKSIQTIRQREAAFRKPSSVRAMQMHTEDEDDDEFLTPPKRRGGPRMSDISIRSAGSSPLKRSPYYSPTGSAGRQKVKKEYPLVLLHCTLLPPSLPVPGLIGYPDQKILREVLPPEYWKRWKLLEEKVGSGVLRDRGVLISHPEDMYDLLEERLLESLELQRPRLHHGHFLGHEETGSEEGDQSAAEDSATDGEQGEECPDCGGRFPRHDASRKWEIKVFAANGLMRAGAWAAAWKEMEKVDVEVGLWLPSEIRRELEKRLLDNDPPRSNLRLQVPQLREQPTTNIGAELYGQPSRTNTPTLLIDEPTLFVPEKASRPSSPAPEITTPTKAPVMPASTYSPRSVEEIDLQTLLINYIRVLASDRRNVTIVLLSVLVVYLALGVKPQTSSSDLRPFPRDMFESMPALSSTVSPEQHTTPSWTEQPSFSTVLSLTAEAPAMTVETSTLQKQTVREASSSKTSQAIASAASESVTLSSSSTAAPTPQIVASASSKSVVDPKSPDANSQGIETSPASLDLVIERSEFTSPAMRLAKDEIETIASKDLAAETSAMTTD</sequence>
<dbReference type="Proteomes" id="UP000215305">
    <property type="component" value="Unassembled WGS sequence"/>
</dbReference>
<feature type="region of interest" description="Disordered" evidence="1">
    <location>
        <begin position="321"/>
        <end position="355"/>
    </location>
</feature>
<evidence type="ECO:0000313" key="2">
    <source>
        <dbReference type="EMBL" id="RHZ47112.1"/>
    </source>
</evidence>
<gene>
    <name evidence="2" type="ORF">CDV56_102472</name>
</gene>
<reference evidence="2" key="1">
    <citation type="submission" date="2018-08" db="EMBL/GenBank/DDBJ databases">
        <title>Draft genome sequence of azole-resistant Aspergillus thermomutatus (Neosartorya pseudofischeri) strain HMR AF 39, isolated from a human nasal aspirate.</title>
        <authorList>
            <person name="Parent-Michaud M."/>
            <person name="Dufresne P.J."/>
            <person name="Fournier E."/>
            <person name="Martineau C."/>
            <person name="Moreira S."/>
            <person name="Perkins V."/>
            <person name="De Repentigny L."/>
            <person name="Dufresne S.F."/>
        </authorList>
    </citation>
    <scope>NUCLEOTIDE SEQUENCE [LARGE SCALE GENOMIC DNA]</scope>
    <source>
        <strain evidence="2">HMR AF 39</strain>
    </source>
</reference>
<comment type="caution">
    <text evidence="2">The sequence shown here is derived from an EMBL/GenBank/DDBJ whole genome shotgun (WGS) entry which is preliminary data.</text>
</comment>
<feature type="region of interest" description="Disordered" evidence="1">
    <location>
        <begin position="555"/>
        <end position="574"/>
    </location>
</feature>
<dbReference type="GeneID" id="38124446"/>
<protein>
    <recommendedName>
        <fullName evidence="4">Flavoprotein oxygenase</fullName>
    </recommendedName>
</protein>
<feature type="compositionally biased region" description="Low complexity" evidence="1">
    <location>
        <begin position="70"/>
        <end position="82"/>
    </location>
</feature>